<dbReference type="GO" id="GO:0047661">
    <property type="term" value="F:amino-acid racemase activity"/>
    <property type="evidence" value="ECO:0007669"/>
    <property type="project" value="InterPro"/>
</dbReference>
<dbReference type="EMBL" id="SGXC01000001">
    <property type="protein sequence ID" value="RZS84663.1"/>
    <property type="molecule type" value="Genomic_DNA"/>
</dbReference>
<dbReference type="AlphaFoldDB" id="A0A4Q7NID9"/>
<evidence type="ECO:0000313" key="4">
    <source>
        <dbReference type="Proteomes" id="UP000292445"/>
    </source>
</evidence>
<dbReference type="RefSeq" id="WP_130356006.1">
    <property type="nucleotide sequence ID" value="NZ_SGXC01000001.1"/>
</dbReference>
<reference evidence="3 4" key="1">
    <citation type="submission" date="2019-02" db="EMBL/GenBank/DDBJ databases">
        <title>Genomic Encyclopedia of Type Strains, Phase IV (KMG-IV): sequencing the most valuable type-strain genomes for metagenomic binning, comparative biology and taxonomic classification.</title>
        <authorList>
            <person name="Goeker M."/>
        </authorList>
    </citation>
    <scope>NUCLEOTIDE SEQUENCE [LARGE SCALE GENOMIC DNA]</scope>
    <source>
        <strain evidence="3 4">K24</strain>
    </source>
</reference>
<dbReference type="OrthoDB" id="9803739at2"/>
<dbReference type="InterPro" id="IPR004380">
    <property type="entry name" value="Asp_race"/>
</dbReference>
<dbReference type="Gene3D" id="3.40.50.1860">
    <property type="match status" value="2"/>
</dbReference>
<dbReference type="Pfam" id="PF01177">
    <property type="entry name" value="Asp_Glu_race"/>
    <property type="match status" value="1"/>
</dbReference>
<evidence type="ECO:0000256" key="2">
    <source>
        <dbReference type="ARBA" id="ARBA00023235"/>
    </source>
</evidence>
<dbReference type="InterPro" id="IPR015942">
    <property type="entry name" value="Asp/Glu/hydantoin_racemase"/>
</dbReference>
<dbReference type="NCBIfam" id="TIGR00035">
    <property type="entry name" value="asp_race"/>
    <property type="match status" value="1"/>
</dbReference>
<dbReference type="InterPro" id="IPR001920">
    <property type="entry name" value="Asp/Glu_race"/>
</dbReference>
<gene>
    <name evidence="3" type="ORF">EV675_0681</name>
</gene>
<sequence>MVPVGIIGGMGPFAGAHYVGLFLDECARLIEAGGAGVTDQRFPPHYLFQLPVPDRTSALLGARDEYGRVLHALSGQMDGLRALGARVVAMSCNTAHAWHAELRRMHPDMALLHIGDATADYLVGQGETEVGLLSTAGTVKSGVYAEALARVGIACRAADGDELDLVMRGIYDGVKAGDSELGRACFTSALLRMRGRTGVTGFLMACTEIPLALGASDVPTECRLYDPGRLSARELARRALA</sequence>
<comment type="caution">
    <text evidence="3">The sequence shown here is derived from an EMBL/GenBank/DDBJ whole genome shotgun (WGS) entry which is preliminary data.</text>
</comment>
<dbReference type="SUPFAM" id="SSF53681">
    <property type="entry name" value="Aspartate/glutamate racemase"/>
    <property type="match status" value="2"/>
</dbReference>
<dbReference type="Proteomes" id="UP000292445">
    <property type="component" value="Unassembled WGS sequence"/>
</dbReference>
<comment type="similarity">
    <text evidence="1">Belongs to the aspartate/glutamate racemases family.</text>
</comment>
<dbReference type="PANTHER" id="PTHR21198">
    <property type="entry name" value="GLUTAMATE RACEMASE"/>
    <property type="match status" value="1"/>
</dbReference>
<accession>A0A4Q7NID9</accession>
<keyword evidence="2" id="KW-0413">Isomerase</keyword>
<evidence type="ECO:0000313" key="3">
    <source>
        <dbReference type="EMBL" id="RZS84663.1"/>
    </source>
</evidence>
<proteinExistence type="inferred from homology"/>
<evidence type="ECO:0000256" key="1">
    <source>
        <dbReference type="ARBA" id="ARBA00007847"/>
    </source>
</evidence>
<keyword evidence="4" id="KW-1185">Reference proteome</keyword>
<dbReference type="PANTHER" id="PTHR21198:SF7">
    <property type="entry name" value="ASPARTATE-GLUTAMATE RACEMASE FAMILY"/>
    <property type="match status" value="1"/>
</dbReference>
<name>A0A4Q7NID9_9BURK</name>
<organism evidence="3 4">
    <name type="scientific">Pigmentiphaga kullae</name>
    <dbReference type="NCBI Taxonomy" id="151784"/>
    <lineage>
        <taxon>Bacteria</taxon>
        <taxon>Pseudomonadati</taxon>
        <taxon>Pseudomonadota</taxon>
        <taxon>Betaproteobacteria</taxon>
        <taxon>Burkholderiales</taxon>
        <taxon>Alcaligenaceae</taxon>
        <taxon>Pigmentiphaga</taxon>
    </lineage>
</organism>
<protein>
    <submittedName>
        <fullName evidence="3">Aspartate racemase</fullName>
    </submittedName>
</protein>